<dbReference type="AlphaFoldDB" id="A0A562L7L0"/>
<dbReference type="SUPFAM" id="SSF52980">
    <property type="entry name" value="Restriction endonuclease-like"/>
    <property type="match status" value="1"/>
</dbReference>
<name>A0A562L7L0_9GAMM</name>
<sequence length="75" mass="8458">MERKVAVELDGGQHAEAAEYDSTRTAMLEKAGFVVLRFWNNEIYENMDGVLDVIWRALRERANPSPPNPPLEGEG</sequence>
<dbReference type="Proteomes" id="UP000315167">
    <property type="component" value="Unassembled WGS sequence"/>
</dbReference>
<dbReference type="EMBL" id="VLKN01000003">
    <property type="protein sequence ID" value="TWI03630.1"/>
    <property type="molecule type" value="Genomic_DNA"/>
</dbReference>
<feature type="domain" description="DUF559" evidence="1">
    <location>
        <begin position="2"/>
        <end position="58"/>
    </location>
</feature>
<dbReference type="Pfam" id="PF04480">
    <property type="entry name" value="DUF559"/>
    <property type="match status" value="1"/>
</dbReference>
<protein>
    <submittedName>
        <fullName evidence="2">Crossover junction endodeoxyribonuclease RuvC</fullName>
    </submittedName>
</protein>
<dbReference type="InterPro" id="IPR011335">
    <property type="entry name" value="Restrct_endonuc-II-like"/>
</dbReference>
<accession>A0A562L7L0</accession>
<evidence type="ECO:0000259" key="1">
    <source>
        <dbReference type="Pfam" id="PF04480"/>
    </source>
</evidence>
<comment type="caution">
    <text evidence="2">The sequence shown here is derived from an EMBL/GenBank/DDBJ whole genome shotgun (WGS) entry which is preliminary data.</text>
</comment>
<evidence type="ECO:0000313" key="2">
    <source>
        <dbReference type="EMBL" id="TWI03630.1"/>
    </source>
</evidence>
<dbReference type="PANTHER" id="PTHR38590:SF1">
    <property type="entry name" value="BLL0828 PROTEIN"/>
    <property type="match status" value="1"/>
</dbReference>
<dbReference type="InterPro" id="IPR047216">
    <property type="entry name" value="Endonuclease_DUF559_bact"/>
</dbReference>
<dbReference type="Gene3D" id="3.40.960.10">
    <property type="entry name" value="VSR Endonuclease"/>
    <property type="match status" value="1"/>
</dbReference>
<organism evidence="2 3">
    <name type="scientific">Luteimonas cucumeris</name>
    <dbReference type="NCBI Taxonomy" id="985012"/>
    <lineage>
        <taxon>Bacteria</taxon>
        <taxon>Pseudomonadati</taxon>
        <taxon>Pseudomonadota</taxon>
        <taxon>Gammaproteobacteria</taxon>
        <taxon>Lysobacterales</taxon>
        <taxon>Lysobacteraceae</taxon>
        <taxon>Luteimonas</taxon>
    </lineage>
</organism>
<keyword evidence="3" id="KW-1185">Reference proteome</keyword>
<dbReference type="InterPro" id="IPR007569">
    <property type="entry name" value="DUF559"/>
</dbReference>
<gene>
    <name evidence="2" type="ORF">IP90_01444</name>
</gene>
<evidence type="ECO:0000313" key="3">
    <source>
        <dbReference type="Proteomes" id="UP000315167"/>
    </source>
</evidence>
<dbReference type="PANTHER" id="PTHR38590">
    <property type="entry name" value="BLL0828 PROTEIN"/>
    <property type="match status" value="1"/>
</dbReference>
<proteinExistence type="predicted"/>
<reference evidence="2 3" key="1">
    <citation type="journal article" date="2015" name="Stand. Genomic Sci.">
        <title>Genomic Encyclopedia of Bacterial and Archaeal Type Strains, Phase III: the genomes of soil and plant-associated and newly described type strains.</title>
        <authorList>
            <person name="Whitman W.B."/>
            <person name="Woyke T."/>
            <person name="Klenk H.P."/>
            <person name="Zhou Y."/>
            <person name="Lilburn T.G."/>
            <person name="Beck B.J."/>
            <person name="De Vos P."/>
            <person name="Vandamme P."/>
            <person name="Eisen J.A."/>
            <person name="Garrity G."/>
            <person name="Hugenholtz P."/>
            <person name="Kyrpides N.C."/>
        </authorList>
    </citation>
    <scope>NUCLEOTIDE SEQUENCE [LARGE SCALE GENOMIC DNA]</scope>
    <source>
        <strain evidence="2 3">CGMCC 1.10821</strain>
    </source>
</reference>